<evidence type="ECO:0000256" key="6">
    <source>
        <dbReference type="ARBA" id="ARBA00022667"/>
    </source>
</evidence>
<dbReference type="InterPro" id="IPR038005">
    <property type="entry name" value="RX-like_CC"/>
</dbReference>
<evidence type="ECO:0000256" key="3">
    <source>
        <dbReference type="ARBA" id="ARBA00008894"/>
    </source>
</evidence>
<keyword evidence="7" id="KW-0677">Repeat</keyword>
<dbReference type="Gene3D" id="1.20.5.4130">
    <property type="match status" value="1"/>
</dbReference>
<comment type="similarity">
    <text evidence="3">Belongs to the disease resistance NB-LRR family.</text>
</comment>
<dbReference type="Proteomes" id="UP001293254">
    <property type="component" value="Unassembled WGS sequence"/>
</dbReference>
<dbReference type="InterPro" id="IPR042197">
    <property type="entry name" value="Apaf_helical"/>
</dbReference>
<evidence type="ECO:0000256" key="9">
    <source>
        <dbReference type="ARBA" id="ARBA00022821"/>
    </source>
</evidence>
<dbReference type="Gene3D" id="3.80.10.10">
    <property type="entry name" value="Ribonuclease Inhibitor"/>
    <property type="match status" value="1"/>
</dbReference>
<dbReference type="Pfam" id="PF00931">
    <property type="entry name" value="NB-ARC"/>
    <property type="match status" value="1"/>
</dbReference>
<feature type="domain" description="Disease resistance protein winged helix" evidence="13">
    <location>
        <begin position="429"/>
        <end position="499"/>
    </location>
</feature>
<dbReference type="CDD" id="cd14798">
    <property type="entry name" value="RX-CC_like"/>
    <property type="match status" value="1"/>
</dbReference>
<dbReference type="Gene3D" id="3.40.50.300">
    <property type="entry name" value="P-loop containing nucleotide triphosphate hydrolases"/>
    <property type="match status" value="1"/>
</dbReference>
<dbReference type="SUPFAM" id="SSF52540">
    <property type="entry name" value="P-loop containing nucleoside triphosphate hydrolases"/>
    <property type="match status" value="1"/>
</dbReference>
<dbReference type="InterPro" id="IPR027417">
    <property type="entry name" value="P-loop_NTPase"/>
</dbReference>
<dbReference type="GO" id="GO:0009626">
    <property type="term" value="P:plant-type hypersensitive response"/>
    <property type="evidence" value="ECO:0007669"/>
    <property type="project" value="UniProtKB-KW"/>
</dbReference>
<dbReference type="PRINTS" id="PR00364">
    <property type="entry name" value="DISEASERSIST"/>
</dbReference>
<dbReference type="PANTHER" id="PTHR23155">
    <property type="entry name" value="DISEASE RESISTANCE PROTEIN RP"/>
    <property type="match status" value="1"/>
</dbReference>
<feature type="coiled-coil region" evidence="11">
    <location>
        <begin position="237"/>
        <end position="264"/>
    </location>
</feature>
<keyword evidence="9" id="KW-0611">Plant defense</keyword>
<comment type="caution">
    <text evidence="15">The sequence shown here is derived from an EMBL/GenBank/DDBJ whole genome shotgun (WGS) entry which is preliminary data.</text>
</comment>
<dbReference type="Gene3D" id="1.10.8.430">
    <property type="entry name" value="Helical domain of apoptotic protease-activating factors"/>
    <property type="match status" value="1"/>
</dbReference>
<reference evidence="15" key="2">
    <citation type="journal article" date="2024" name="Plant">
        <title>Genomic evolution and insights into agronomic trait innovations of Sesamum species.</title>
        <authorList>
            <person name="Miao H."/>
            <person name="Wang L."/>
            <person name="Qu L."/>
            <person name="Liu H."/>
            <person name="Sun Y."/>
            <person name="Le M."/>
            <person name="Wang Q."/>
            <person name="Wei S."/>
            <person name="Zheng Y."/>
            <person name="Lin W."/>
            <person name="Duan Y."/>
            <person name="Cao H."/>
            <person name="Xiong S."/>
            <person name="Wang X."/>
            <person name="Wei L."/>
            <person name="Li C."/>
            <person name="Ma Q."/>
            <person name="Ju M."/>
            <person name="Zhao R."/>
            <person name="Li G."/>
            <person name="Mu C."/>
            <person name="Tian Q."/>
            <person name="Mei H."/>
            <person name="Zhang T."/>
            <person name="Gao T."/>
            <person name="Zhang H."/>
        </authorList>
    </citation>
    <scope>NUCLEOTIDE SEQUENCE</scope>
    <source>
        <strain evidence="15">3651</strain>
    </source>
</reference>
<feature type="domain" description="NB-ARC" evidence="12">
    <location>
        <begin position="177"/>
        <end position="346"/>
    </location>
</feature>
<evidence type="ECO:0000256" key="10">
    <source>
        <dbReference type="ARBA" id="ARBA00022840"/>
    </source>
</evidence>
<reference evidence="15" key="1">
    <citation type="submission" date="2020-06" db="EMBL/GenBank/DDBJ databases">
        <authorList>
            <person name="Li T."/>
            <person name="Hu X."/>
            <person name="Zhang T."/>
            <person name="Song X."/>
            <person name="Zhang H."/>
            <person name="Dai N."/>
            <person name="Sheng W."/>
            <person name="Hou X."/>
            <person name="Wei L."/>
        </authorList>
    </citation>
    <scope>NUCLEOTIDE SEQUENCE</scope>
    <source>
        <strain evidence="15">3651</strain>
        <tissue evidence="15">Leaf</tissue>
    </source>
</reference>
<accession>A0AAE1XLM3</accession>
<dbReference type="GO" id="GO:0005737">
    <property type="term" value="C:cytoplasm"/>
    <property type="evidence" value="ECO:0007669"/>
    <property type="project" value="UniProtKB-SubCell"/>
</dbReference>
<keyword evidence="10" id="KW-0067">ATP-binding</keyword>
<keyword evidence="11" id="KW-0175">Coiled coil</keyword>
<dbReference type="GO" id="GO:0051607">
    <property type="term" value="P:defense response to virus"/>
    <property type="evidence" value="ECO:0007669"/>
    <property type="project" value="UniProtKB-ARBA"/>
</dbReference>
<dbReference type="GO" id="GO:0043531">
    <property type="term" value="F:ADP binding"/>
    <property type="evidence" value="ECO:0007669"/>
    <property type="project" value="InterPro"/>
</dbReference>
<evidence type="ECO:0000256" key="11">
    <source>
        <dbReference type="SAM" id="Coils"/>
    </source>
</evidence>
<evidence type="ECO:0000256" key="8">
    <source>
        <dbReference type="ARBA" id="ARBA00022741"/>
    </source>
</evidence>
<keyword evidence="4" id="KW-0963">Cytoplasm</keyword>
<dbReference type="GO" id="GO:0005524">
    <property type="term" value="F:ATP binding"/>
    <property type="evidence" value="ECO:0007669"/>
    <property type="project" value="UniProtKB-KW"/>
</dbReference>
<keyword evidence="6" id="KW-0381">Hypersensitive response</keyword>
<dbReference type="Pfam" id="PF23559">
    <property type="entry name" value="WHD_DRP"/>
    <property type="match status" value="1"/>
</dbReference>
<evidence type="ECO:0000313" key="15">
    <source>
        <dbReference type="EMBL" id="KAK4414165.1"/>
    </source>
</evidence>
<dbReference type="InterPro" id="IPR036388">
    <property type="entry name" value="WH-like_DNA-bd_sf"/>
</dbReference>
<evidence type="ECO:0000256" key="4">
    <source>
        <dbReference type="ARBA" id="ARBA00022490"/>
    </source>
</evidence>
<evidence type="ECO:0000256" key="5">
    <source>
        <dbReference type="ARBA" id="ARBA00022614"/>
    </source>
</evidence>
<dbReference type="FunFam" id="1.10.10.10:FF:000322">
    <property type="entry name" value="Probable disease resistance protein At1g63360"/>
    <property type="match status" value="1"/>
</dbReference>
<dbReference type="Gene3D" id="1.10.10.10">
    <property type="entry name" value="Winged helix-like DNA-binding domain superfamily/Winged helix DNA-binding domain"/>
    <property type="match status" value="1"/>
</dbReference>
<dbReference type="InterPro" id="IPR002182">
    <property type="entry name" value="NB-ARC"/>
</dbReference>
<dbReference type="SUPFAM" id="SSF52058">
    <property type="entry name" value="L domain-like"/>
    <property type="match status" value="1"/>
</dbReference>
<evidence type="ECO:0000256" key="2">
    <source>
        <dbReference type="ARBA" id="ARBA00004496"/>
    </source>
</evidence>
<dbReference type="FunFam" id="3.40.50.300:FF:001091">
    <property type="entry name" value="Probable disease resistance protein At1g61300"/>
    <property type="match status" value="1"/>
</dbReference>
<evidence type="ECO:0000313" key="16">
    <source>
        <dbReference type="Proteomes" id="UP001293254"/>
    </source>
</evidence>
<dbReference type="InterPro" id="IPR055414">
    <property type="entry name" value="LRR_R13L4/SHOC2-like"/>
</dbReference>
<feature type="domain" description="Disease resistance R13L4/SHOC-2-like LRR" evidence="14">
    <location>
        <begin position="546"/>
        <end position="853"/>
    </location>
</feature>
<dbReference type="EMBL" id="JACGWO010000012">
    <property type="protein sequence ID" value="KAK4414165.1"/>
    <property type="molecule type" value="Genomic_DNA"/>
</dbReference>
<organism evidence="15 16">
    <name type="scientific">Sesamum alatum</name>
    <dbReference type="NCBI Taxonomy" id="300844"/>
    <lineage>
        <taxon>Eukaryota</taxon>
        <taxon>Viridiplantae</taxon>
        <taxon>Streptophyta</taxon>
        <taxon>Embryophyta</taxon>
        <taxon>Tracheophyta</taxon>
        <taxon>Spermatophyta</taxon>
        <taxon>Magnoliopsida</taxon>
        <taxon>eudicotyledons</taxon>
        <taxon>Gunneridae</taxon>
        <taxon>Pentapetalae</taxon>
        <taxon>asterids</taxon>
        <taxon>lamiids</taxon>
        <taxon>Lamiales</taxon>
        <taxon>Pedaliaceae</taxon>
        <taxon>Sesamum</taxon>
    </lineage>
</organism>
<evidence type="ECO:0000256" key="7">
    <source>
        <dbReference type="ARBA" id="ARBA00022737"/>
    </source>
</evidence>
<dbReference type="InterPro" id="IPR044974">
    <property type="entry name" value="Disease_R_plants"/>
</dbReference>
<keyword evidence="5" id="KW-0433">Leucine-rich repeat</keyword>
<comment type="function">
    <text evidence="1">Confers resistance to late blight (Phytophthora infestans) races carrying the avirulence gene Avr1. Resistance proteins guard the plant against pathogens that contain an appropriate avirulence protein via an indirect interaction with this avirulence protein. That triggers a defense system including the hypersensitive response, which restricts the pathogen growth.</text>
</comment>
<gene>
    <name evidence="15" type="ORF">Salat_2829300</name>
</gene>
<keyword evidence="16" id="KW-1185">Reference proteome</keyword>
<evidence type="ECO:0000259" key="13">
    <source>
        <dbReference type="Pfam" id="PF23559"/>
    </source>
</evidence>
<comment type="subcellular location">
    <subcellularLocation>
        <location evidence="2">Cytoplasm</location>
    </subcellularLocation>
</comment>
<evidence type="ECO:0000256" key="1">
    <source>
        <dbReference type="ARBA" id="ARBA00002074"/>
    </source>
</evidence>
<dbReference type="PANTHER" id="PTHR23155:SF1152">
    <property type="entry name" value="AAA+ ATPASE DOMAIN-CONTAINING PROTEIN"/>
    <property type="match status" value="1"/>
</dbReference>
<proteinExistence type="inferred from homology"/>
<protein>
    <submittedName>
        <fullName evidence="15">Late blight resistance proteinR1A-10</fullName>
    </submittedName>
</protein>
<dbReference type="AlphaFoldDB" id="A0AAE1XLM3"/>
<sequence>MAYAAVVSLAQTLEQIMHHHRYCCVRIVEEQQLESLQEKLSFLQSFLEGYAQIGGETVERLEGRIRDCAYRAEDIIESNVSDQISLADDCCGVKKGLKQLISAIQKAASSLRCREKEEDDLQKVMEQIDSIVEQVMSNQKSCKVEDVQCSYTSDPASSRGAPNHGNKTVGFDEDLLELKARLCGESSNLQIVSIVGMGGMGKTTLARNLFDDSLVAYHFHRRGWATVSQDYHLREVLHALLDSLDSWTEKIEDLNDKMDEELAEYVYKNLKGRTYLIVMDDIWSTKVWNDLTRFFPDDNNGSRVMITTRLLDVAVYASSGPIHHMRFLDEEWSWNLLRNKVFEQQSCPPELERIGRVIANSCGGLPLAIVVVAGILAKVGWTQCHWEKIAENISIAVTTNDEHFSKILTLSYEHLPSHLKACFLYIGGFPEDYNIPVTKLTQLWVAEGFLKPNGPKSLEELAEEYLEDLVKRNLVLNITRRSNGQIRFCKLHDLLRDLCIRKAQEEEFLHVINPCARGIQNQRRLSIHSQISSKFMDKWACDSPIHSILYFPWYIASLSFLRGYRLLRILDVLRVPLTSFPPEITQLLHLRFLALTYSKLRKSLLLPPSISRLQNLQTLIILAEAYVIPGARPLVLPFQLWEMPQLRHLILVDSILRMPLSSRTSGQVLENLQTLSRLGNIKFTSNTIEMIPYLKKLKVFYSAASQGRWAKYRLNNLVSLCQLETLSVMFMPTSTYEGDPFPASFALPPMLKKLTLSSCELPWQDMAVIRSLPNLEVLKLRYRAFIGEEWDCSDGEFPRLKFLLMYGLNFRSWQVESTHFPSLECLIIRRCSNLQEIPCEIGDIPTLQLIEVYRLKKSAIDSAVLIQEEQQSLGNDLLQVHIYSE</sequence>
<dbReference type="Pfam" id="PF23598">
    <property type="entry name" value="LRR_14"/>
    <property type="match status" value="1"/>
</dbReference>
<keyword evidence="8" id="KW-0547">Nucleotide-binding</keyword>
<dbReference type="InterPro" id="IPR058922">
    <property type="entry name" value="WHD_DRP"/>
</dbReference>
<evidence type="ECO:0000259" key="14">
    <source>
        <dbReference type="Pfam" id="PF23598"/>
    </source>
</evidence>
<evidence type="ECO:0000259" key="12">
    <source>
        <dbReference type="Pfam" id="PF00931"/>
    </source>
</evidence>
<dbReference type="InterPro" id="IPR032675">
    <property type="entry name" value="LRR_dom_sf"/>
</dbReference>
<name>A0AAE1XLM3_9LAMI</name>